<keyword evidence="1" id="KW-0560">Oxidoreductase</keyword>
<gene>
    <name evidence="3" type="ORF">DV733_13110</name>
</gene>
<dbReference type="SUPFAM" id="SSF51679">
    <property type="entry name" value="Bacterial luciferase-like"/>
    <property type="match status" value="1"/>
</dbReference>
<dbReference type="InterPro" id="IPR050564">
    <property type="entry name" value="F420-G6PD/mer"/>
</dbReference>
<evidence type="ECO:0000313" key="4">
    <source>
        <dbReference type="Proteomes" id="UP000296706"/>
    </source>
</evidence>
<dbReference type="Proteomes" id="UP000296706">
    <property type="component" value="Chromosome"/>
</dbReference>
<keyword evidence="4" id="KW-1185">Reference proteome</keyword>
<dbReference type="OrthoDB" id="194060at2157"/>
<feature type="domain" description="Luciferase-like" evidence="2">
    <location>
        <begin position="13"/>
        <end position="305"/>
    </location>
</feature>
<evidence type="ECO:0000259" key="2">
    <source>
        <dbReference type="Pfam" id="PF00296"/>
    </source>
</evidence>
<name>A0A4D6HH98_9EURY</name>
<reference evidence="3 4" key="1">
    <citation type="journal article" date="2019" name="Nat. Commun.">
        <title>A new type of DNA phosphorothioation-based antiviral system in archaea.</title>
        <authorList>
            <person name="Xiong L."/>
            <person name="Liu S."/>
            <person name="Chen S."/>
            <person name="Xiao Y."/>
            <person name="Zhu B."/>
            <person name="Gao Y."/>
            <person name="Zhang Y."/>
            <person name="Chen B."/>
            <person name="Luo J."/>
            <person name="Deng Z."/>
            <person name="Chen X."/>
            <person name="Wang L."/>
            <person name="Chen S."/>
        </authorList>
    </citation>
    <scope>NUCLEOTIDE SEQUENCE [LARGE SCALE GENOMIC DNA]</scope>
    <source>
        <strain evidence="3 4">CBA1105</strain>
    </source>
</reference>
<protein>
    <submittedName>
        <fullName evidence="3">TIGR04024 family LLM class F420-dependent oxidoreductase</fullName>
    </submittedName>
</protein>
<dbReference type="GO" id="GO:0016705">
    <property type="term" value="F:oxidoreductase activity, acting on paired donors, with incorporation or reduction of molecular oxygen"/>
    <property type="evidence" value="ECO:0007669"/>
    <property type="project" value="InterPro"/>
</dbReference>
<dbReference type="NCBIfam" id="TIGR04024">
    <property type="entry name" value="F420_NP1902A"/>
    <property type="match status" value="1"/>
</dbReference>
<sequence>MSDTARDIYLPVAAQPSIDTFATFATQAEQLGYDRIWCPETWGRDAVTILTAIAERTDEIGIGTSILNVYSRSPALLGQTAATLQEVSDGRFRMGLGPSGPILVEGWHGTEFESPLRFTRETIEIVKTVVAGEPLEYDGKIHQLSGFRLRFDPPESVPPIDAGGMSPKSVELAGRFGDGWHALMLTPEGLRERIEDFEHGSDLGDRDREDQRITLALPCIALEDRERARYLARNHIAFYVGGMGTFYREALKRQGFEDTAETIAIEWANRNKEAAIEAIGDDLLDELGAVGTPEEARERVADFEAIDGIDAINISFPRAAEPEEIEATIDVLAPE</sequence>
<dbReference type="KEGG" id="hsn:DV733_13110"/>
<dbReference type="InterPro" id="IPR011251">
    <property type="entry name" value="Luciferase-like_dom"/>
</dbReference>
<dbReference type="GeneID" id="39848817"/>
<dbReference type="PANTHER" id="PTHR43244">
    <property type="match status" value="1"/>
</dbReference>
<evidence type="ECO:0000256" key="1">
    <source>
        <dbReference type="ARBA" id="ARBA00023002"/>
    </source>
</evidence>
<proteinExistence type="predicted"/>
<accession>A0A4D6HH98</accession>
<dbReference type="Gene3D" id="3.20.20.30">
    <property type="entry name" value="Luciferase-like domain"/>
    <property type="match status" value="1"/>
</dbReference>
<dbReference type="AlphaFoldDB" id="A0A4D6HH98"/>
<dbReference type="RefSeq" id="WP_049992435.1">
    <property type="nucleotide sequence ID" value="NZ_CP031310.1"/>
</dbReference>
<dbReference type="Pfam" id="PF00296">
    <property type="entry name" value="Bac_luciferase"/>
    <property type="match status" value="1"/>
</dbReference>
<evidence type="ECO:0000313" key="3">
    <source>
        <dbReference type="EMBL" id="QCC52107.1"/>
    </source>
</evidence>
<organism evidence="3 4">
    <name type="scientific">Halapricum salinum</name>
    <dbReference type="NCBI Taxonomy" id="1457250"/>
    <lineage>
        <taxon>Archaea</taxon>
        <taxon>Methanobacteriati</taxon>
        <taxon>Methanobacteriota</taxon>
        <taxon>Stenosarchaea group</taxon>
        <taxon>Halobacteria</taxon>
        <taxon>Halobacteriales</taxon>
        <taxon>Haloarculaceae</taxon>
        <taxon>Halapricum</taxon>
    </lineage>
</organism>
<dbReference type="EMBL" id="CP031310">
    <property type="protein sequence ID" value="QCC52107.1"/>
    <property type="molecule type" value="Genomic_DNA"/>
</dbReference>
<dbReference type="PANTHER" id="PTHR43244:SF1">
    <property type="entry name" value="5,10-METHYLENETETRAHYDROMETHANOPTERIN REDUCTASE"/>
    <property type="match status" value="1"/>
</dbReference>
<dbReference type="STRING" id="1457250.GCA_000755225_01480"/>
<dbReference type="InterPro" id="IPR036661">
    <property type="entry name" value="Luciferase-like_sf"/>
</dbReference>
<dbReference type="InterPro" id="IPR023909">
    <property type="entry name" value="F420_NP1902A"/>
</dbReference>